<organism evidence="1 2">
    <name type="scientific">Pseudomonas weihenstephanensis</name>
    <dbReference type="NCBI Taxonomy" id="1608994"/>
    <lineage>
        <taxon>Bacteria</taxon>
        <taxon>Pseudomonadati</taxon>
        <taxon>Pseudomonadota</taxon>
        <taxon>Gammaproteobacteria</taxon>
        <taxon>Pseudomonadales</taxon>
        <taxon>Pseudomonadaceae</taxon>
        <taxon>Pseudomonas</taxon>
    </lineage>
</organism>
<gene>
    <name evidence="1" type="ORF">GYN02_00200</name>
</gene>
<sequence length="205" mass="23522">MSWRFEEMARLQERQKLLEQPFDPVAVTARVLAMFSRVLPSKPVDWDGYPMHVRSISWRKVEGVTRAYVDGVDLIEAAKTDQNAWDEATRFAAPYVERGEPVPEYFRVFIAEVLRGGRPRPTRQGKPPDLKRNFTICLALEALRRAGIKPTRNDATEGVQSGSDILAAQLNMEAKSVADIWKLRKKHLHAHPRWELHLERLLVGD</sequence>
<name>A0ABS1ZAU5_9PSED</name>
<evidence type="ECO:0008006" key="3">
    <source>
        <dbReference type="Google" id="ProtNLM"/>
    </source>
</evidence>
<proteinExistence type="predicted"/>
<comment type="caution">
    <text evidence="1">The sequence shown here is derived from an EMBL/GenBank/DDBJ whole genome shotgun (WGS) entry which is preliminary data.</text>
</comment>
<evidence type="ECO:0000313" key="2">
    <source>
        <dbReference type="Proteomes" id="UP000809529"/>
    </source>
</evidence>
<evidence type="ECO:0000313" key="1">
    <source>
        <dbReference type="EMBL" id="MBM1193594.1"/>
    </source>
</evidence>
<protein>
    <recommendedName>
        <fullName evidence="3">Integrase</fullName>
    </recommendedName>
</protein>
<dbReference type="RefSeq" id="WP_095020440.1">
    <property type="nucleotide sequence ID" value="NZ_JAAEBW010000001.1"/>
</dbReference>
<dbReference type="Proteomes" id="UP000809529">
    <property type="component" value="Unassembled WGS sequence"/>
</dbReference>
<accession>A0ABS1ZAU5</accession>
<keyword evidence="2" id="KW-1185">Reference proteome</keyword>
<reference evidence="1 2" key="1">
    <citation type="submission" date="2020-01" db="EMBL/GenBank/DDBJ databases">
        <title>Comparative genomics of meat spoilage bacteria.</title>
        <authorList>
            <person name="Hilgarth M."/>
            <person name="Vogel R.F."/>
        </authorList>
    </citation>
    <scope>NUCLEOTIDE SEQUENCE [LARGE SCALE GENOMIC DNA]</scope>
    <source>
        <strain evidence="1 2">TMW2.2077</strain>
    </source>
</reference>
<dbReference type="EMBL" id="JAAEBW010000001">
    <property type="protein sequence ID" value="MBM1193594.1"/>
    <property type="molecule type" value="Genomic_DNA"/>
</dbReference>